<dbReference type="AlphaFoldDB" id="A0A6V8MML1"/>
<protein>
    <submittedName>
        <fullName evidence="2">Uncharacterized protein</fullName>
    </submittedName>
</protein>
<feature type="compositionally biased region" description="Low complexity" evidence="1">
    <location>
        <begin position="59"/>
        <end position="85"/>
    </location>
</feature>
<keyword evidence="3" id="KW-1185">Reference proteome</keyword>
<reference evidence="3" key="1">
    <citation type="submission" date="2020-06" db="EMBL/GenBank/DDBJ databases">
        <title>Draft genomic sequence of Geomonas sp. Red330.</title>
        <authorList>
            <person name="Itoh H."/>
            <person name="Zhenxing X."/>
            <person name="Ushijima N."/>
            <person name="Masuda Y."/>
            <person name="Shiratori Y."/>
            <person name="Senoo K."/>
        </authorList>
    </citation>
    <scope>NUCLEOTIDE SEQUENCE [LARGE SCALE GENOMIC DNA]</scope>
    <source>
        <strain evidence="3">Red330</strain>
    </source>
</reference>
<dbReference type="Proteomes" id="UP000556026">
    <property type="component" value="Unassembled WGS sequence"/>
</dbReference>
<dbReference type="EMBL" id="BLXX01000012">
    <property type="protein sequence ID" value="GFO61230.1"/>
    <property type="molecule type" value="Genomic_DNA"/>
</dbReference>
<organism evidence="2 3">
    <name type="scientific">Geomonas silvestris</name>
    <dbReference type="NCBI Taxonomy" id="2740184"/>
    <lineage>
        <taxon>Bacteria</taxon>
        <taxon>Pseudomonadati</taxon>
        <taxon>Thermodesulfobacteriota</taxon>
        <taxon>Desulfuromonadia</taxon>
        <taxon>Geobacterales</taxon>
        <taxon>Geobacteraceae</taxon>
        <taxon>Geomonas</taxon>
    </lineage>
</organism>
<proteinExistence type="predicted"/>
<name>A0A6V8MML1_9BACT</name>
<sequence>MQRVKSVGDIVDSQCTRCKALLNHTIVAMVAGQVVRVKCNTCGSEHNHRPAKEAKEPKPAATRTAAARTSSTGAAPRARAGRAPAQSDESIWEEMIRPLDPDHAVPYNMAGRFKTNSLMAHPSFGTGVVVSCQSGKVEVVFKTGRKLLRCGC</sequence>
<evidence type="ECO:0000313" key="2">
    <source>
        <dbReference type="EMBL" id="GFO61230.1"/>
    </source>
</evidence>
<gene>
    <name evidence="2" type="ORF">GMST_35550</name>
</gene>
<evidence type="ECO:0000256" key="1">
    <source>
        <dbReference type="SAM" id="MobiDB-lite"/>
    </source>
</evidence>
<feature type="compositionally biased region" description="Basic and acidic residues" evidence="1">
    <location>
        <begin position="45"/>
        <end position="58"/>
    </location>
</feature>
<accession>A0A6V8MML1</accession>
<evidence type="ECO:0000313" key="3">
    <source>
        <dbReference type="Proteomes" id="UP000556026"/>
    </source>
</evidence>
<comment type="caution">
    <text evidence="2">The sequence shown here is derived from an EMBL/GenBank/DDBJ whole genome shotgun (WGS) entry which is preliminary data.</text>
</comment>
<feature type="region of interest" description="Disordered" evidence="1">
    <location>
        <begin position="43"/>
        <end position="90"/>
    </location>
</feature>
<dbReference type="RefSeq" id="WP_183356023.1">
    <property type="nucleotide sequence ID" value="NZ_BLXX01000012.1"/>
</dbReference>